<feature type="domain" description="ACB" evidence="2">
    <location>
        <begin position="4"/>
        <end position="87"/>
    </location>
</feature>
<dbReference type="GO" id="GO:0006631">
    <property type="term" value="P:fatty acid metabolic process"/>
    <property type="evidence" value="ECO:0007669"/>
    <property type="project" value="TreeGrafter"/>
</dbReference>
<comment type="caution">
    <text evidence="3">The sequence shown here is derived from an EMBL/GenBank/DDBJ whole genome shotgun (WGS) entry which is preliminary data.</text>
</comment>
<organism evidence="3 4">
    <name type="scientific">Oleiagrimonas citrea</name>
    <dbReference type="NCBI Taxonomy" id="1665687"/>
    <lineage>
        <taxon>Bacteria</taxon>
        <taxon>Pseudomonadati</taxon>
        <taxon>Pseudomonadota</taxon>
        <taxon>Gammaproteobacteria</taxon>
        <taxon>Lysobacterales</taxon>
        <taxon>Rhodanobacteraceae</taxon>
        <taxon>Oleiagrimonas</taxon>
    </lineage>
</organism>
<protein>
    <submittedName>
        <fullName evidence="3">Acyl-CoA-binding protein</fullName>
    </submittedName>
</protein>
<gene>
    <name evidence="3" type="ORF">HF690_00500</name>
</gene>
<dbReference type="PRINTS" id="PR00689">
    <property type="entry name" value="ACOABINDINGP"/>
</dbReference>
<dbReference type="GO" id="GO:0000062">
    <property type="term" value="F:fatty-acyl-CoA binding"/>
    <property type="evidence" value="ECO:0007669"/>
    <property type="project" value="InterPro"/>
</dbReference>
<dbReference type="PROSITE" id="PS51228">
    <property type="entry name" value="ACB_2"/>
    <property type="match status" value="1"/>
</dbReference>
<dbReference type="RefSeq" id="WP_168608085.1">
    <property type="nucleotide sequence ID" value="NZ_JAAZQD010000001.1"/>
</dbReference>
<dbReference type="Pfam" id="PF00887">
    <property type="entry name" value="ACBP"/>
    <property type="match status" value="1"/>
</dbReference>
<evidence type="ECO:0000256" key="1">
    <source>
        <dbReference type="ARBA" id="ARBA00023121"/>
    </source>
</evidence>
<reference evidence="3 4" key="1">
    <citation type="journal article" date="2017" name="Int. J. Syst. Evol. Microbiol.">
        <title>Oleiagrimonas citrea sp. nov., a marine bacterium isolated from tidal flat sediment and emended description of the genus Oleiagrimonas Fang et al. 2015 and Oleiagrimonas soli.</title>
        <authorList>
            <person name="Yang S.H."/>
            <person name="Seo H.S."/>
            <person name="Seong C.N."/>
            <person name="Kwon K.K."/>
        </authorList>
    </citation>
    <scope>NUCLEOTIDE SEQUENCE [LARGE SCALE GENOMIC DNA]</scope>
    <source>
        <strain evidence="3 4">MEBiC09124</strain>
    </source>
</reference>
<dbReference type="InterPro" id="IPR022408">
    <property type="entry name" value="Acyl-CoA-binding_prot_CS"/>
</dbReference>
<evidence type="ECO:0000259" key="2">
    <source>
        <dbReference type="PROSITE" id="PS51228"/>
    </source>
</evidence>
<dbReference type="PANTHER" id="PTHR23310">
    <property type="entry name" value="ACYL-COA-BINDING PROTEIN, ACBP"/>
    <property type="match status" value="1"/>
</dbReference>
<accession>A0A846ZIR6</accession>
<dbReference type="AlphaFoldDB" id="A0A846ZIR6"/>
<keyword evidence="1" id="KW-0446">Lipid-binding</keyword>
<sequence length="87" mass="9679">MTDLPSLFERAVTAARRLPERPGNDTLLRLYALYKQATEGDADGPQPGFFDFVGCAKREAWEQLAGMTDDEAMRNYITLVRALGAKV</sequence>
<proteinExistence type="predicted"/>
<dbReference type="PROSITE" id="PS00880">
    <property type="entry name" value="ACB_1"/>
    <property type="match status" value="1"/>
</dbReference>
<evidence type="ECO:0000313" key="3">
    <source>
        <dbReference type="EMBL" id="NKZ37430.1"/>
    </source>
</evidence>
<dbReference type="Gene3D" id="1.20.80.10">
    <property type="match status" value="1"/>
</dbReference>
<dbReference type="SUPFAM" id="SSF47027">
    <property type="entry name" value="Acyl-CoA binding protein"/>
    <property type="match status" value="1"/>
</dbReference>
<keyword evidence="4" id="KW-1185">Reference proteome</keyword>
<dbReference type="InterPro" id="IPR035984">
    <property type="entry name" value="Acyl-CoA-binding_sf"/>
</dbReference>
<dbReference type="EMBL" id="JAAZQD010000001">
    <property type="protein sequence ID" value="NKZ37430.1"/>
    <property type="molecule type" value="Genomic_DNA"/>
</dbReference>
<dbReference type="PANTHER" id="PTHR23310:SF62">
    <property type="entry name" value="ACYL-COA BINDING PROTEIN 1, ISOFORM A"/>
    <property type="match status" value="1"/>
</dbReference>
<dbReference type="Proteomes" id="UP000541636">
    <property type="component" value="Unassembled WGS sequence"/>
</dbReference>
<dbReference type="InterPro" id="IPR014352">
    <property type="entry name" value="FERM/acyl-CoA-bd_prot_sf"/>
</dbReference>
<dbReference type="InterPro" id="IPR000582">
    <property type="entry name" value="Acyl-CoA-binding_protein"/>
</dbReference>
<name>A0A846ZIR6_9GAMM</name>
<evidence type="ECO:0000313" key="4">
    <source>
        <dbReference type="Proteomes" id="UP000541636"/>
    </source>
</evidence>